<proteinExistence type="inferred from homology"/>
<comment type="caution">
    <text evidence="6">The sequence shown here is derived from an EMBL/GenBank/DDBJ whole genome shotgun (WGS) entry which is preliminary data.</text>
</comment>
<dbReference type="SUPFAM" id="SSF56091">
    <property type="entry name" value="DNA ligase/mRNA capping enzyme, catalytic domain"/>
    <property type="match status" value="1"/>
</dbReference>
<gene>
    <name evidence="6" type="ORF">CHM34_01295</name>
</gene>
<dbReference type="InterPro" id="IPR050191">
    <property type="entry name" value="ATP-dep_DNA_ligase"/>
</dbReference>
<dbReference type="RefSeq" id="WP_094262769.1">
    <property type="nucleotide sequence ID" value="NZ_NOWF01000001.1"/>
</dbReference>
<accession>A0A235BCA3</accession>
<dbReference type="InterPro" id="IPR012310">
    <property type="entry name" value="DNA_ligase_ATP-dep_cent"/>
</dbReference>
<dbReference type="GO" id="GO:0003910">
    <property type="term" value="F:DNA ligase (ATP) activity"/>
    <property type="evidence" value="ECO:0007669"/>
    <property type="project" value="UniProtKB-EC"/>
</dbReference>
<evidence type="ECO:0000256" key="4">
    <source>
        <dbReference type="ARBA" id="ARBA00034003"/>
    </source>
</evidence>
<sequence length="313" mass="36399">MNIQPIIPFEPQSTEVIPEGDQWIAQVKWDGVRVLTYFDGKETRLFNRKQNERTLQYPEFVDVPRYCSASSVILDGEIISLVEGKPSFHAVMKRDAVRSPERVQRARKITAVTYMLFDILYYNGEWITDQPLSERQEQLNRIITPCDDVQLVENFSDGNRLFQVIQAAHMEGIVCKDLTRPYRIKGKDRRWVKKKWYRDLIAVVGGVTFRSGWVNAILAGVYDQKGQLWYIGHVGTGKLTETEWKDFTETVNPLIIDQRPFVNVPDRIRDAVWVKPQITAKIQYAEWTQGRTLRQPSIQAFTDIPPEFCVFEP</sequence>
<dbReference type="EMBL" id="NOWF01000001">
    <property type="protein sequence ID" value="OYD09669.1"/>
    <property type="molecule type" value="Genomic_DNA"/>
</dbReference>
<evidence type="ECO:0000313" key="6">
    <source>
        <dbReference type="EMBL" id="OYD09669.1"/>
    </source>
</evidence>
<protein>
    <recommendedName>
        <fullName evidence="2">DNA ligase (ATP)</fullName>
        <ecNumber evidence="2">6.5.1.1</ecNumber>
    </recommendedName>
</protein>
<dbReference type="CDD" id="cd07906">
    <property type="entry name" value="Adenylation_DNA_ligase_LigD_LigC"/>
    <property type="match status" value="1"/>
</dbReference>
<evidence type="ECO:0000256" key="2">
    <source>
        <dbReference type="ARBA" id="ARBA00012727"/>
    </source>
</evidence>
<comment type="catalytic activity">
    <reaction evidence="4">
        <text>ATP + (deoxyribonucleotide)n-3'-hydroxyl + 5'-phospho-(deoxyribonucleotide)m = (deoxyribonucleotide)n+m + AMP + diphosphate.</text>
        <dbReference type="EC" id="6.5.1.1"/>
    </reaction>
</comment>
<dbReference type="GO" id="GO:0006310">
    <property type="term" value="P:DNA recombination"/>
    <property type="evidence" value="ECO:0007669"/>
    <property type="project" value="InterPro"/>
</dbReference>
<dbReference type="Pfam" id="PF01068">
    <property type="entry name" value="DNA_ligase_A_M"/>
    <property type="match status" value="1"/>
</dbReference>
<dbReference type="InterPro" id="IPR012340">
    <property type="entry name" value="NA-bd_OB-fold"/>
</dbReference>
<dbReference type="PANTHER" id="PTHR45674">
    <property type="entry name" value="DNA LIGASE 1/3 FAMILY MEMBER"/>
    <property type="match status" value="1"/>
</dbReference>
<feature type="domain" description="ATP-dependent DNA ligase family profile" evidence="5">
    <location>
        <begin position="105"/>
        <end position="195"/>
    </location>
</feature>
<evidence type="ECO:0000313" key="7">
    <source>
        <dbReference type="Proteomes" id="UP000215459"/>
    </source>
</evidence>
<evidence type="ECO:0000256" key="3">
    <source>
        <dbReference type="ARBA" id="ARBA00022598"/>
    </source>
</evidence>
<dbReference type="Proteomes" id="UP000215459">
    <property type="component" value="Unassembled WGS sequence"/>
</dbReference>
<evidence type="ECO:0000256" key="1">
    <source>
        <dbReference type="ARBA" id="ARBA00007572"/>
    </source>
</evidence>
<dbReference type="AlphaFoldDB" id="A0A235BCA3"/>
<dbReference type="EC" id="6.5.1.1" evidence="2"/>
<dbReference type="GO" id="GO:0006281">
    <property type="term" value="P:DNA repair"/>
    <property type="evidence" value="ECO:0007669"/>
    <property type="project" value="InterPro"/>
</dbReference>
<keyword evidence="7" id="KW-1185">Reference proteome</keyword>
<dbReference type="PROSITE" id="PS50160">
    <property type="entry name" value="DNA_LIGASE_A3"/>
    <property type="match status" value="1"/>
</dbReference>
<dbReference type="Pfam" id="PF04679">
    <property type="entry name" value="DNA_ligase_A_C"/>
    <property type="match status" value="1"/>
</dbReference>
<dbReference type="InterPro" id="IPR012309">
    <property type="entry name" value="DNA_ligase_ATP-dep_C"/>
</dbReference>
<name>A0A235BCA3_9BACL</name>
<evidence type="ECO:0000259" key="5">
    <source>
        <dbReference type="PROSITE" id="PS50160"/>
    </source>
</evidence>
<comment type="similarity">
    <text evidence="1">Belongs to the ATP-dependent DNA ligase family.</text>
</comment>
<dbReference type="PANTHER" id="PTHR45674:SF4">
    <property type="entry name" value="DNA LIGASE 1"/>
    <property type="match status" value="1"/>
</dbReference>
<dbReference type="Gene3D" id="3.30.470.30">
    <property type="entry name" value="DNA ligase/mRNA capping enzyme"/>
    <property type="match status" value="1"/>
</dbReference>
<reference evidence="6 7" key="1">
    <citation type="submission" date="2017-07" db="EMBL/GenBank/DDBJ databases">
        <title>The genome sequence of Paludifilum halophilum highlights mechanisms for microbial adaptation to high salt environemnts.</title>
        <authorList>
            <person name="Belbahri L."/>
        </authorList>
    </citation>
    <scope>NUCLEOTIDE SEQUENCE [LARGE SCALE GENOMIC DNA]</scope>
    <source>
        <strain evidence="6 7">DSM 102817</strain>
    </source>
</reference>
<dbReference type="InterPro" id="IPR016059">
    <property type="entry name" value="DNA_ligase_ATP-dep_CS"/>
</dbReference>
<dbReference type="OrthoDB" id="9802472at2"/>
<keyword evidence="3 6" id="KW-0436">Ligase</keyword>
<organism evidence="6 7">
    <name type="scientific">Paludifilum halophilum</name>
    <dbReference type="NCBI Taxonomy" id="1642702"/>
    <lineage>
        <taxon>Bacteria</taxon>
        <taxon>Bacillati</taxon>
        <taxon>Bacillota</taxon>
        <taxon>Bacilli</taxon>
        <taxon>Bacillales</taxon>
        <taxon>Thermoactinomycetaceae</taxon>
        <taxon>Paludifilum</taxon>
    </lineage>
</organism>
<dbReference type="CDD" id="cd07971">
    <property type="entry name" value="OBF_DNA_ligase_LigD"/>
    <property type="match status" value="1"/>
</dbReference>
<dbReference type="Gene3D" id="2.40.50.140">
    <property type="entry name" value="Nucleic acid-binding proteins"/>
    <property type="match status" value="1"/>
</dbReference>
<dbReference type="GO" id="GO:0005524">
    <property type="term" value="F:ATP binding"/>
    <property type="evidence" value="ECO:0007669"/>
    <property type="project" value="InterPro"/>
</dbReference>
<dbReference type="SUPFAM" id="SSF50249">
    <property type="entry name" value="Nucleic acid-binding proteins"/>
    <property type="match status" value="1"/>
</dbReference>
<dbReference type="PROSITE" id="PS00697">
    <property type="entry name" value="DNA_LIGASE_A1"/>
    <property type="match status" value="1"/>
</dbReference>